<organism evidence="1 2">
    <name type="scientific">Caballeronia zhejiangensis</name>
    <dbReference type="NCBI Taxonomy" id="871203"/>
    <lineage>
        <taxon>Bacteria</taxon>
        <taxon>Pseudomonadati</taxon>
        <taxon>Pseudomonadota</taxon>
        <taxon>Betaproteobacteria</taxon>
        <taxon>Burkholderiales</taxon>
        <taxon>Burkholderiaceae</taxon>
        <taxon>Caballeronia</taxon>
    </lineage>
</organism>
<dbReference type="Proteomes" id="UP000027451">
    <property type="component" value="Unassembled WGS sequence"/>
</dbReference>
<dbReference type="AlphaFoldDB" id="A0A656QFY1"/>
<keyword evidence="2" id="KW-1185">Reference proteome</keyword>
<dbReference type="EMBL" id="JFHD01000040">
    <property type="protein sequence ID" value="KDR25966.1"/>
    <property type="molecule type" value="Genomic_DNA"/>
</dbReference>
<sequence length="71" mass="7676">MSAESINTEKLEVLAGDRGDRKKAAVRRGDIATTRMRSKQLTAAPSAADFNALQADVAAIWKMLDGIRTSQ</sequence>
<accession>A0A656QFY1</accession>
<evidence type="ECO:0000313" key="2">
    <source>
        <dbReference type="Proteomes" id="UP000027451"/>
    </source>
</evidence>
<evidence type="ECO:0000313" key="1">
    <source>
        <dbReference type="EMBL" id="KDR25966.1"/>
    </source>
</evidence>
<dbReference type="RefSeq" id="WP_051996743.1">
    <property type="nucleotide sequence ID" value="NZ_JFHD01000040.1"/>
</dbReference>
<comment type="caution">
    <text evidence="1">The sequence shown here is derived from an EMBL/GenBank/DDBJ whole genome shotgun (WGS) entry which is preliminary data.</text>
</comment>
<protein>
    <submittedName>
        <fullName evidence="1">Uncharacterized protein</fullName>
    </submittedName>
</protein>
<reference evidence="1 2" key="1">
    <citation type="submission" date="2014-03" db="EMBL/GenBank/DDBJ databases">
        <title>Draft Genome Sequences of Four Burkholderia Strains.</title>
        <authorList>
            <person name="Liu X.Y."/>
            <person name="Li C.X."/>
            <person name="Xu J.H."/>
        </authorList>
    </citation>
    <scope>NUCLEOTIDE SEQUENCE [LARGE SCALE GENOMIC DNA]</scope>
    <source>
        <strain evidence="1 2">OP-1</strain>
    </source>
</reference>
<name>A0A656QFY1_9BURK</name>
<gene>
    <name evidence="1" type="ORF">BG60_26505</name>
</gene>
<proteinExistence type="predicted"/>